<dbReference type="GO" id="GO:0008270">
    <property type="term" value="F:zinc ion binding"/>
    <property type="evidence" value="ECO:0007669"/>
    <property type="project" value="UniProtKB-KW"/>
</dbReference>
<dbReference type="InterPro" id="IPR044066">
    <property type="entry name" value="TRIAD_supradom"/>
</dbReference>
<dbReference type="HOGENOM" id="CLU_748979_0_0_1"/>
<dbReference type="EC" id="2.3.2.31" evidence="4"/>
<keyword evidence="19" id="KW-1185">Reference proteome</keyword>
<dbReference type="FunFam" id="3.30.40.10:FF:000051">
    <property type="entry name" value="RBR-type E3 ubiquitin transferase"/>
    <property type="match status" value="1"/>
</dbReference>
<accession>A0DP54</accession>
<evidence type="ECO:0000313" key="18">
    <source>
        <dbReference type="EMBL" id="CAK84821.1"/>
    </source>
</evidence>
<dbReference type="OrthoDB" id="286645at2759"/>
<comment type="pathway">
    <text evidence="3">Protein modification; protein ubiquitination.</text>
</comment>
<keyword evidence="9 14" id="KW-0863">Zinc-finger</keyword>
<dbReference type="OMA" id="CETFINS"/>
<evidence type="ECO:0000256" key="5">
    <source>
        <dbReference type="ARBA" id="ARBA00022679"/>
    </source>
</evidence>
<comment type="subcellular location">
    <subcellularLocation>
        <location evidence="2">Membrane</location>
        <topology evidence="2">Single-pass membrane protein</topology>
    </subcellularLocation>
</comment>
<dbReference type="GO" id="GO:0061630">
    <property type="term" value="F:ubiquitin protein ligase activity"/>
    <property type="evidence" value="ECO:0000318"/>
    <property type="project" value="GO_Central"/>
</dbReference>
<dbReference type="GO" id="GO:0031624">
    <property type="term" value="F:ubiquitin conjugating enzyme binding"/>
    <property type="evidence" value="ECO:0000318"/>
    <property type="project" value="GO_Central"/>
</dbReference>
<keyword evidence="11" id="KW-0862">Zinc</keyword>
<dbReference type="Gene3D" id="3.30.40.10">
    <property type="entry name" value="Zinc/RING finger domain, C3HC4 (zinc finger)"/>
    <property type="match status" value="1"/>
</dbReference>
<dbReference type="Gene3D" id="1.20.120.1750">
    <property type="match status" value="1"/>
</dbReference>
<comment type="catalytic activity">
    <reaction evidence="1">
        <text>[E2 ubiquitin-conjugating enzyme]-S-ubiquitinyl-L-cysteine + [acceptor protein]-L-lysine = [E2 ubiquitin-conjugating enzyme]-L-cysteine + [acceptor protein]-N(6)-ubiquitinyl-L-lysine.</text>
        <dbReference type="EC" id="2.3.2.31"/>
    </reaction>
</comment>
<protein>
    <recommendedName>
        <fullName evidence="4">RBR-type E3 ubiquitin transferase</fullName>
        <ecNumber evidence="4">2.3.2.31</ecNumber>
    </recommendedName>
</protein>
<dbReference type="InterPro" id="IPR013083">
    <property type="entry name" value="Znf_RING/FYVE/PHD"/>
</dbReference>
<dbReference type="eggNOG" id="KOG1815">
    <property type="taxonomic scope" value="Eukaryota"/>
</dbReference>
<dbReference type="CDD" id="cd20335">
    <property type="entry name" value="BRcat_RBR"/>
    <property type="match status" value="1"/>
</dbReference>
<dbReference type="PROSITE" id="PS51873">
    <property type="entry name" value="TRIAD"/>
    <property type="match status" value="1"/>
</dbReference>
<dbReference type="STRING" id="5888.A0DP54"/>
<feature type="transmembrane region" description="Helical" evidence="15">
    <location>
        <begin position="326"/>
        <end position="352"/>
    </location>
</feature>
<dbReference type="InterPro" id="IPR002867">
    <property type="entry name" value="IBR_dom"/>
</dbReference>
<dbReference type="GO" id="GO:0000151">
    <property type="term" value="C:ubiquitin ligase complex"/>
    <property type="evidence" value="ECO:0000318"/>
    <property type="project" value="GO_Central"/>
</dbReference>
<dbReference type="EMBL" id="CT868529">
    <property type="protein sequence ID" value="CAK84821.1"/>
    <property type="molecule type" value="Genomic_DNA"/>
</dbReference>
<dbReference type="Proteomes" id="UP000000600">
    <property type="component" value="Unassembled WGS sequence"/>
</dbReference>
<dbReference type="PROSITE" id="PS00518">
    <property type="entry name" value="ZF_RING_1"/>
    <property type="match status" value="1"/>
</dbReference>
<feature type="domain" description="RING-type" evidence="17">
    <location>
        <begin position="102"/>
        <end position="302"/>
    </location>
</feature>
<organism evidence="18 19">
    <name type="scientific">Paramecium tetraurelia</name>
    <dbReference type="NCBI Taxonomy" id="5888"/>
    <lineage>
        <taxon>Eukaryota</taxon>
        <taxon>Sar</taxon>
        <taxon>Alveolata</taxon>
        <taxon>Ciliophora</taxon>
        <taxon>Intramacronucleata</taxon>
        <taxon>Oligohymenophorea</taxon>
        <taxon>Peniculida</taxon>
        <taxon>Parameciidae</taxon>
        <taxon>Paramecium</taxon>
    </lineage>
</organism>
<dbReference type="Pfam" id="PF22191">
    <property type="entry name" value="IBR_1"/>
    <property type="match status" value="1"/>
</dbReference>
<sequence>MNIFVQEELENSQQLSSQSIVKSNSYVYNQMVKINNGLKTYALSSILLNQNHDPENLMISELTFRSLSNDVDSKILQEFQIRRHIIEPHQIQIVQSSLFKPNKQACQICFNELNNIAIIEQCNHQFCQKCITLYLYNKIISGEVHKITCPQVGCSIVLSDQQIKQNINQDVYLKYQRQFLLIKQYEHVVNGKWCPRPDCFNFVFQQGSEKLLQCVCGQQFCFDCGNPNHPNKTCQESVDQVFAQALQDYKIQKCPNCKANILKNGGCNHMTCTKCHYDFCWLCGCRYSSIHYDWMNPCNCPGEQYQERDPYSYPKILIFIRAILKLVIYVLLSPILVIAGIGMLAYGLGYLLSKTCHLCRCLKRCCQTLCN</sequence>
<evidence type="ECO:0000256" key="12">
    <source>
        <dbReference type="ARBA" id="ARBA00022989"/>
    </source>
</evidence>
<dbReference type="FunFam" id="1.20.120.1750:FF:000039">
    <property type="entry name" value="RBR-type E3 ubiquitin transferase"/>
    <property type="match status" value="1"/>
</dbReference>
<evidence type="ECO:0000313" key="19">
    <source>
        <dbReference type="Proteomes" id="UP000000600"/>
    </source>
</evidence>
<dbReference type="PROSITE" id="PS50089">
    <property type="entry name" value="ZF_RING_2"/>
    <property type="match status" value="1"/>
</dbReference>
<keyword evidence="8" id="KW-0677">Repeat</keyword>
<evidence type="ECO:0000256" key="15">
    <source>
        <dbReference type="SAM" id="Phobius"/>
    </source>
</evidence>
<evidence type="ECO:0000256" key="14">
    <source>
        <dbReference type="PROSITE-ProRule" id="PRU00175"/>
    </source>
</evidence>
<dbReference type="GO" id="GO:0005737">
    <property type="term" value="C:cytoplasm"/>
    <property type="evidence" value="ECO:0000318"/>
    <property type="project" value="GO_Central"/>
</dbReference>
<evidence type="ECO:0000256" key="13">
    <source>
        <dbReference type="ARBA" id="ARBA00023136"/>
    </source>
</evidence>
<dbReference type="Pfam" id="PF01485">
    <property type="entry name" value="IBR"/>
    <property type="match status" value="1"/>
</dbReference>
<dbReference type="SUPFAM" id="SSF57850">
    <property type="entry name" value="RING/U-box"/>
    <property type="match status" value="3"/>
</dbReference>
<evidence type="ECO:0000256" key="11">
    <source>
        <dbReference type="ARBA" id="ARBA00022833"/>
    </source>
</evidence>
<dbReference type="SMART" id="SM00184">
    <property type="entry name" value="RING"/>
    <property type="match status" value="1"/>
</dbReference>
<dbReference type="Pfam" id="PF13923">
    <property type="entry name" value="zf-C3HC4_2"/>
    <property type="match status" value="1"/>
</dbReference>
<dbReference type="InParanoid" id="A0DP54"/>
<dbReference type="InterPro" id="IPR031127">
    <property type="entry name" value="E3_UB_ligase_RBR"/>
</dbReference>
<dbReference type="CDD" id="cd20336">
    <property type="entry name" value="Rcat_RBR"/>
    <property type="match status" value="1"/>
</dbReference>
<keyword evidence="10" id="KW-0833">Ubl conjugation pathway</keyword>
<dbReference type="GO" id="GO:0031090">
    <property type="term" value="C:organelle membrane"/>
    <property type="evidence" value="ECO:0007669"/>
    <property type="project" value="UniProtKB-ARBA"/>
</dbReference>
<dbReference type="InterPro" id="IPR017907">
    <property type="entry name" value="Znf_RING_CS"/>
</dbReference>
<keyword evidence="12 15" id="KW-1133">Transmembrane helix</keyword>
<dbReference type="GO" id="GO:0016567">
    <property type="term" value="P:protein ubiquitination"/>
    <property type="evidence" value="ECO:0007669"/>
    <property type="project" value="InterPro"/>
</dbReference>
<dbReference type="RefSeq" id="XP_001452218.1">
    <property type="nucleotide sequence ID" value="XM_001452181.1"/>
</dbReference>
<proteinExistence type="predicted"/>
<evidence type="ECO:0000256" key="3">
    <source>
        <dbReference type="ARBA" id="ARBA00004906"/>
    </source>
</evidence>
<name>A0DP54_PARTE</name>
<keyword evidence="7" id="KW-0479">Metal-binding</keyword>
<keyword evidence="5" id="KW-0808">Transferase</keyword>
<dbReference type="KEGG" id="ptm:GSPATT00019002001"/>
<dbReference type="SMART" id="SM00647">
    <property type="entry name" value="IBR"/>
    <property type="match status" value="2"/>
</dbReference>
<evidence type="ECO:0000256" key="9">
    <source>
        <dbReference type="ARBA" id="ARBA00022771"/>
    </source>
</evidence>
<dbReference type="GO" id="GO:0006511">
    <property type="term" value="P:ubiquitin-dependent protein catabolic process"/>
    <property type="evidence" value="ECO:0000318"/>
    <property type="project" value="GO_Central"/>
</dbReference>
<evidence type="ECO:0000256" key="4">
    <source>
        <dbReference type="ARBA" id="ARBA00012251"/>
    </source>
</evidence>
<dbReference type="GeneID" id="5038003"/>
<dbReference type="AlphaFoldDB" id="A0DP54"/>
<evidence type="ECO:0000256" key="2">
    <source>
        <dbReference type="ARBA" id="ARBA00004167"/>
    </source>
</evidence>
<evidence type="ECO:0000256" key="10">
    <source>
        <dbReference type="ARBA" id="ARBA00022786"/>
    </source>
</evidence>
<reference evidence="18 19" key="1">
    <citation type="journal article" date="2006" name="Nature">
        <title>Global trends of whole-genome duplications revealed by the ciliate Paramecium tetraurelia.</title>
        <authorList>
            <consortium name="Genoscope"/>
            <person name="Aury J.-M."/>
            <person name="Jaillon O."/>
            <person name="Duret L."/>
            <person name="Noel B."/>
            <person name="Jubin C."/>
            <person name="Porcel B.M."/>
            <person name="Segurens B."/>
            <person name="Daubin V."/>
            <person name="Anthouard V."/>
            <person name="Aiach N."/>
            <person name="Arnaiz O."/>
            <person name="Billaut A."/>
            <person name="Beisson J."/>
            <person name="Blanc I."/>
            <person name="Bouhouche K."/>
            <person name="Camara F."/>
            <person name="Duharcourt S."/>
            <person name="Guigo R."/>
            <person name="Gogendeau D."/>
            <person name="Katinka M."/>
            <person name="Keller A.-M."/>
            <person name="Kissmehl R."/>
            <person name="Klotz C."/>
            <person name="Koll F."/>
            <person name="Le Moue A."/>
            <person name="Lepere C."/>
            <person name="Malinsky S."/>
            <person name="Nowacki M."/>
            <person name="Nowak J.K."/>
            <person name="Plattner H."/>
            <person name="Poulain J."/>
            <person name="Ruiz F."/>
            <person name="Serrano V."/>
            <person name="Zagulski M."/>
            <person name="Dessen P."/>
            <person name="Betermier M."/>
            <person name="Weissenbach J."/>
            <person name="Scarpelli C."/>
            <person name="Schachter V."/>
            <person name="Sperling L."/>
            <person name="Meyer E."/>
            <person name="Cohen J."/>
            <person name="Wincker P."/>
        </authorList>
    </citation>
    <scope>NUCLEOTIDE SEQUENCE [LARGE SCALE GENOMIC DNA]</scope>
    <source>
        <strain evidence="18 19">Stock d4-2</strain>
    </source>
</reference>
<gene>
    <name evidence="18" type="ORF">GSPATT00019002001</name>
</gene>
<dbReference type="PANTHER" id="PTHR11685">
    <property type="entry name" value="RBR FAMILY RING FINGER AND IBR DOMAIN-CONTAINING"/>
    <property type="match status" value="1"/>
</dbReference>
<evidence type="ECO:0000256" key="8">
    <source>
        <dbReference type="ARBA" id="ARBA00022737"/>
    </source>
</evidence>
<keyword evidence="6 15" id="KW-0812">Transmembrane</keyword>
<evidence type="ECO:0000259" key="17">
    <source>
        <dbReference type="PROSITE" id="PS51873"/>
    </source>
</evidence>
<keyword evidence="13 15" id="KW-0472">Membrane</keyword>
<evidence type="ECO:0000259" key="16">
    <source>
        <dbReference type="PROSITE" id="PS50089"/>
    </source>
</evidence>
<evidence type="ECO:0000256" key="6">
    <source>
        <dbReference type="ARBA" id="ARBA00022692"/>
    </source>
</evidence>
<feature type="domain" description="RING-type" evidence="16">
    <location>
        <begin position="106"/>
        <end position="150"/>
    </location>
</feature>
<dbReference type="InterPro" id="IPR001841">
    <property type="entry name" value="Znf_RING"/>
</dbReference>
<evidence type="ECO:0000256" key="1">
    <source>
        <dbReference type="ARBA" id="ARBA00001798"/>
    </source>
</evidence>
<evidence type="ECO:0000256" key="7">
    <source>
        <dbReference type="ARBA" id="ARBA00022723"/>
    </source>
</evidence>